<proteinExistence type="predicted"/>
<dbReference type="InParanoid" id="B0DB52"/>
<evidence type="ECO:0000313" key="1">
    <source>
        <dbReference type="EMBL" id="EDR08139.1"/>
    </source>
</evidence>
<gene>
    <name evidence="1" type="ORF">LACBIDRAFT_297892</name>
</gene>
<dbReference type="KEGG" id="lbc:LACBIDRAFT_297892"/>
<name>B0DB52_LACBS</name>
<evidence type="ECO:0000313" key="2">
    <source>
        <dbReference type="Proteomes" id="UP000001194"/>
    </source>
</evidence>
<dbReference type="AlphaFoldDB" id="B0DB52"/>
<dbReference type="Proteomes" id="UP000001194">
    <property type="component" value="Unassembled WGS sequence"/>
</dbReference>
<dbReference type="EMBL" id="DS547102">
    <property type="protein sequence ID" value="EDR08139.1"/>
    <property type="molecule type" value="Genomic_DNA"/>
</dbReference>
<accession>B0DB52</accession>
<sequence>MKLPHYFKRGGLAFVNRSGSQRRKFISPLRLNHALGRWLFTNESGFKFPQKPQPGKVKARPPEISPFWPMKWDANDGRLADDKSLPHYPIDQPDHIEKFHLHRSRIPTSLFKSIVRDMDIVSVQYPFDSCYNTDYNYYTPEAARAECLAPIFNNLLAAFQSVYQASGQAFATGQSGAGKYAYAYQAFFYYPILFEQIQMLAQDPLEMEDDKIDAIAEIVRDCDHLHQRNARSQPDLPVPSIYAILHNGFQDHSKLPTFSFVKFDCTSSTYTIGEDKNSRQREYPLCQALVDPLVFMKNLRDICDLIFDVLILGFIETLKASKGFRPFFSPHDFADEDEERWNVPRRHAETALKRLRSADAQRRSGHTGYCDEMVEEGMQALKMAVESSPECYPEERAMLY</sequence>
<organism evidence="2">
    <name type="scientific">Laccaria bicolor (strain S238N-H82 / ATCC MYA-4686)</name>
    <name type="common">Bicoloured deceiver</name>
    <name type="synonym">Laccaria laccata var. bicolor</name>
    <dbReference type="NCBI Taxonomy" id="486041"/>
    <lineage>
        <taxon>Eukaryota</taxon>
        <taxon>Fungi</taxon>
        <taxon>Dikarya</taxon>
        <taxon>Basidiomycota</taxon>
        <taxon>Agaricomycotina</taxon>
        <taxon>Agaricomycetes</taxon>
        <taxon>Agaricomycetidae</taxon>
        <taxon>Agaricales</taxon>
        <taxon>Agaricineae</taxon>
        <taxon>Hydnangiaceae</taxon>
        <taxon>Laccaria</taxon>
    </lineage>
</organism>
<reference evidence="1 2" key="1">
    <citation type="journal article" date="2008" name="Nature">
        <title>The genome of Laccaria bicolor provides insights into mycorrhizal symbiosis.</title>
        <authorList>
            <person name="Martin F."/>
            <person name="Aerts A."/>
            <person name="Ahren D."/>
            <person name="Brun A."/>
            <person name="Danchin E.G.J."/>
            <person name="Duchaussoy F."/>
            <person name="Gibon J."/>
            <person name="Kohler A."/>
            <person name="Lindquist E."/>
            <person name="Pereda V."/>
            <person name="Salamov A."/>
            <person name="Shapiro H.J."/>
            <person name="Wuyts J."/>
            <person name="Blaudez D."/>
            <person name="Buee M."/>
            <person name="Brokstein P."/>
            <person name="Canbaeck B."/>
            <person name="Cohen D."/>
            <person name="Courty P.E."/>
            <person name="Coutinho P.M."/>
            <person name="Delaruelle C."/>
            <person name="Detter J.C."/>
            <person name="Deveau A."/>
            <person name="DiFazio S."/>
            <person name="Duplessis S."/>
            <person name="Fraissinet-Tachet L."/>
            <person name="Lucic E."/>
            <person name="Frey-Klett P."/>
            <person name="Fourrey C."/>
            <person name="Feussner I."/>
            <person name="Gay G."/>
            <person name="Grimwood J."/>
            <person name="Hoegger P.J."/>
            <person name="Jain P."/>
            <person name="Kilaru S."/>
            <person name="Labbe J."/>
            <person name="Lin Y.C."/>
            <person name="Legue V."/>
            <person name="Le Tacon F."/>
            <person name="Marmeisse R."/>
            <person name="Melayah D."/>
            <person name="Montanini B."/>
            <person name="Muratet M."/>
            <person name="Nehls U."/>
            <person name="Niculita-Hirzel H."/>
            <person name="Oudot-Le Secq M.P."/>
            <person name="Peter M."/>
            <person name="Quesneville H."/>
            <person name="Rajashekar B."/>
            <person name="Reich M."/>
            <person name="Rouhier N."/>
            <person name="Schmutz J."/>
            <person name="Yin T."/>
            <person name="Chalot M."/>
            <person name="Henrissat B."/>
            <person name="Kuees U."/>
            <person name="Lucas S."/>
            <person name="Van de Peer Y."/>
            <person name="Podila G.K."/>
            <person name="Polle A."/>
            <person name="Pukkila P.J."/>
            <person name="Richardson P.M."/>
            <person name="Rouze P."/>
            <person name="Sanders I.R."/>
            <person name="Stajich J.E."/>
            <person name="Tunlid A."/>
            <person name="Tuskan G."/>
            <person name="Grigoriev I.V."/>
        </authorList>
    </citation>
    <scope>NUCLEOTIDE SEQUENCE [LARGE SCALE GENOMIC DNA]</scope>
    <source>
        <strain evidence="2">S238N-H82 / ATCC MYA-4686</strain>
    </source>
</reference>
<keyword evidence="2" id="KW-1185">Reference proteome</keyword>
<protein>
    <submittedName>
        <fullName evidence="1">Predicted protein</fullName>
    </submittedName>
</protein>
<dbReference type="OrthoDB" id="3264482at2759"/>
<dbReference type="HOGENOM" id="CLU_860717_0_0_1"/>
<dbReference type="RefSeq" id="XP_001881209.1">
    <property type="nucleotide sequence ID" value="XM_001881174.1"/>
</dbReference>
<dbReference type="GeneID" id="6076913"/>